<proteinExistence type="predicted"/>
<name>A0A1H8C7T0_9MICO</name>
<protein>
    <submittedName>
        <fullName evidence="1">Uncharacterized protein</fullName>
    </submittedName>
</protein>
<dbReference type="Proteomes" id="UP000297654">
    <property type="component" value="Unassembled WGS sequence"/>
</dbReference>
<evidence type="ECO:0000313" key="1">
    <source>
        <dbReference type="EMBL" id="TFB89283.1"/>
    </source>
</evidence>
<sequence length="327" mass="36075">MTLAFAAAHLSLAAITRADGLLLRSEAVAVGLEQELRRDFSQKRIFRLRHGVYMSTILWSTLKHDARYLARIRAYAAISSEAPVFSHHSAAAIWGLPRPVDWPTDVHVTVPQASGGRSRHGIVRHTVEHQPRVVERAGLLVAPVSETAIEMARILPFSDAVAMMDRAIHIPRWGDSLATRAELESALESLNGPARVKGRGAALRAAEFASTQSGSGGESISRANIFLLGFAAPELQVRFDDAAGFIAFVDFFWRTINKVGEFDGLGKYLKDEYTRGLTTAQVVMAEKDREDPVRALGPTFARWDWKIARDLIVFGRFLTGHGIPRAR</sequence>
<dbReference type="AlphaFoldDB" id="A0A1H8C7T0"/>
<comment type="caution">
    <text evidence="1">The sequence shown here is derived from an EMBL/GenBank/DDBJ whole genome shotgun (WGS) entry which is preliminary data.</text>
</comment>
<reference evidence="1 2" key="1">
    <citation type="submission" date="2019-03" db="EMBL/GenBank/DDBJ databases">
        <title>Genomics of glacier-inhabiting Cryobacterium strains.</title>
        <authorList>
            <person name="Liu Q."/>
            <person name="Xin Y.-H."/>
        </authorList>
    </citation>
    <scope>NUCLEOTIDE SEQUENCE [LARGE SCALE GENOMIC DNA]</scope>
    <source>
        <strain evidence="1 2">Hh15</strain>
    </source>
</reference>
<dbReference type="RefSeq" id="WP_134450383.1">
    <property type="nucleotide sequence ID" value="NZ_FOCN01000002.1"/>
</dbReference>
<accession>A0A1H8C7T0</accession>
<keyword evidence="2" id="KW-1185">Reference proteome</keyword>
<dbReference type="OrthoDB" id="5517693at2"/>
<organism evidence="1 2">
    <name type="scientific">Cryobacterium luteum</name>
    <dbReference type="NCBI Taxonomy" id="1424661"/>
    <lineage>
        <taxon>Bacteria</taxon>
        <taxon>Bacillati</taxon>
        <taxon>Actinomycetota</taxon>
        <taxon>Actinomycetes</taxon>
        <taxon>Micrococcales</taxon>
        <taxon>Microbacteriaceae</taxon>
        <taxon>Cryobacterium</taxon>
    </lineage>
</organism>
<dbReference type="STRING" id="1424661.SAMN05216281_102280"/>
<evidence type="ECO:0000313" key="2">
    <source>
        <dbReference type="Proteomes" id="UP000297654"/>
    </source>
</evidence>
<dbReference type="EMBL" id="SOFF01000030">
    <property type="protein sequence ID" value="TFB89283.1"/>
    <property type="molecule type" value="Genomic_DNA"/>
</dbReference>
<gene>
    <name evidence="1" type="ORF">E3O10_10435</name>
</gene>